<keyword evidence="6" id="KW-1185">Reference proteome</keyword>
<organism evidence="5 6">
    <name type="scientific">Mollisia scopiformis</name>
    <name type="common">Conifer needle endophyte fungus</name>
    <name type="synonym">Phialocephala scopiformis</name>
    <dbReference type="NCBI Taxonomy" id="149040"/>
    <lineage>
        <taxon>Eukaryota</taxon>
        <taxon>Fungi</taxon>
        <taxon>Dikarya</taxon>
        <taxon>Ascomycota</taxon>
        <taxon>Pezizomycotina</taxon>
        <taxon>Leotiomycetes</taxon>
        <taxon>Helotiales</taxon>
        <taxon>Mollisiaceae</taxon>
        <taxon>Mollisia</taxon>
    </lineage>
</organism>
<dbReference type="SUPFAM" id="SSF51556">
    <property type="entry name" value="Metallo-dependent hydrolases"/>
    <property type="match status" value="1"/>
</dbReference>
<dbReference type="Gene3D" id="3.20.20.140">
    <property type="entry name" value="Metal-dependent hydrolases"/>
    <property type="match status" value="1"/>
</dbReference>
<keyword evidence="3" id="KW-0378">Hydrolase</keyword>
<dbReference type="KEGG" id="psco:LY89DRAFT_706916"/>
<dbReference type="AlphaFoldDB" id="A0A194XAR6"/>
<evidence type="ECO:0000256" key="2">
    <source>
        <dbReference type="ARBA" id="ARBA00022723"/>
    </source>
</evidence>
<dbReference type="InterPro" id="IPR006330">
    <property type="entry name" value="Ado/ade_deaminase"/>
</dbReference>
<proteinExistence type="predicted"/>
<feature type="domain" description="Adenosine deaminase" evidence="4">
    <location>
        <begin position="31"/>
        <end position="373"/>
    </location>
</feature>
<dbReference type="GO" id="GO:0046872">
    <property type="term" value="F:metal ion binding"/>
    <property type="evidence" value="ECO:0007669"/>
    <property type="project" value="UniProtKB-KW"/>
</dbReference>
<dbReference type="STRING" id="149040.A0A194XAR6"/>
<evidence type="ECO:0000259" key="4">
    <source>
        <dbReference type="Pfam" id="PF00962"/>
    </source>
</evidence>
<accession>A0A194XAR6</accession>
<sequence length="383" mass="44082">MGIEEALPHELRGKLRADLLAADDKFVLEIPKVELHVHIEGTLTLNLRWKLTQRNGTILRLVPNGPELHSLEELHAAMDSIMPDSSRMNNDEERDMFFESYFEGFQALKTEEDYYDLAMNYFEHAASMNVRYCEPFFDPQGHTSRGVSWSNMMDGFRKAQKEAEEKLNIKSSWIMCFLRDHSPESATEHYKAAQPYRDMIVGIGLDSCEEDRRPSLFEEVFAQARGDGFKLTMHCDVDQKNTPKHIRQVVSVVAGEGTDRIDHGLNASDDRSLIDLILKRDMGMTICPWSYLRHTTYAKLGQRIRALYDAGIKITINSDDPAFMDDCWILHNFLLAKHLCGFSDRDITVLARNAINVSWAEQSVKDNILREIEIVYDRFHSSQ</sequence>
<gene>
    <name evidence="5" type="ORF">LY89DRAFT_706916</name>
</gene>
<reference evidence="5 6" key="1">
    <citation type="submission" date="2015-10" db="EMBL/GenBank/DDBJ databases">
        <title>Full genome of DAOMC 229536 Phialocephala scopiformis, a fungal endophyte of spruce producing the potent anti-insectan compound rugulosin.</title>
        <authorList>
            <consortium name="DOE Joint Genome Institute"/>
            <person name="Walker A.K."/>
            <person name="Frasz S.L."/>
            <person name="Seifert K.A."/>
            <person name="Miller J.D."/>
            <person name="Mondo S.J."/>
            <person name="Labutti K."/>
            <person name="Lipzen A."/>
            <person name="Dockter R."/>
            <person name="Kennedy M."/>
            <person name="Grigoriev I.V."/>
            <person name="Spatafora J.W."/>
        </authorList>
    </citation>
    <scope>NUCLEOTIDE SEQUENCE [LARGE SCALE GENOMIC DNA]</scope>
    <source>
        <strain evidence="5 6">CBS 120377</strain>
    </source>
</reference>
<name>A0A194XAR6_MOLSC</name>
<dbReference type="OrthoDB" id="272271at2759"/>
<evidence type="ECO:0000313" key="6">
    <source>
        <dbReference type="Proteomes" id="UP000070700"/>
    </source>
</evidence>
<dbReference type="Proteomes" id="UP000070700">
    <property type="component" value="Unassembled WGS sequence"/>
</dbReference>
<dbReference type="PANTHER" id="PTHR43114">
    <property type="entry name" value="ADENINE DEAMINASE"/>
    <property type="match status" value="1"/>
</dbReference>
<evidence type="ECO:0000256" key="1">
    <source>
        <dbReference type="ARBA" id="ARBA00001947"/>
    </source>
</evidence>
<dbReference type="EMBL" id="KQ947414">
    <property type="protein sequence ID" value="KUJ17253.1"/>
    <property type="molecule type" value="Genomic_DNA"/>
</dbReference>
<dbReference type="PANTHER" id="PTHR43114:SF7">
    <property type="entry name" value="ADENOSINE DEAMINASE DOMAIN-CONTAINING PROTEIN"/>
    <property type="match status" value="1"/>
</dbReference>
<evidence type="ECO:0000313" key="5">
    <source>
        <dbReference type="EMBL" id="KUJ17253.1"/>
    </source>
</evidence>
<dbReference type="InParanoid" id="A0A194XAR6"/>
<dbReference type="RefSeq" id="XP_018071608.1">
    <property type="nucleotide sequence ID" value="XM_018217559.1"/>
</dbReference>
<keyword evidence="2" id="KW-0479">Metal-binding</keyword>
<dbReference type="InterPro" id="IPR032466">
    <property type="entry name" value="Metal_Hydrolase"/>
</dbReference>
<dbReference type="GO" id="GO:0006146">
    <property type="term" value="P:adenine catabolic process"/>
    <property type="evidence" value="ECO:0007669"/>
    <property type="project" value="TreeGrafter"/>
</dbReference>
<comment type="cofactor">
    <cofactor evidence="1">
        <name>Zn(2+)</name>
        <dbReference type="ChEBI" id="CHEBI:29105"/>
    </cofactor>
</comment>
<dbReference type="GO" id="GO:0043103">
    <property type="term" value="P:hypoxanthine salvage"/>
    <property type="evidence" value="ECO:0007669"/>
    <property type="project" value="TreeGrafter"/>
</dbReference>
<dbReference type="GO" id="GO:0000034">
    <property type="term" value="F:adenine deaminase activity"/>
    <property type="evidence" value="ECO:0007669"/>
    <property type="project" value="TreeGrafter"/>
</dbReference>
<protein>
    <submittedName>
        <fullName evidence="5">Putative adenosine deaminase</fullName>
    </submittedName>
</protein>
<dbReference type="InterPro" id="IPR001365">
    <property type="entry name" value="A_deaminase_dom"/>
</dbReference>
<dbReference type="Pfam" id="PF00962">
    <property type="entry name" value="A_deaminase"/>
    <property type="match status" value="1"/>
</dbReference>
<dbReference type="GeneID" id="28827285"/>
<dbReference type="GO" id="GO:0005829">
    <property type="term" value="C:cytosol"/>
    <property type="evidence" value="ECO:0007669"/>
    <property type="project" value="TreeGrafter"/>
</dbReference>
<dbReference type="NCBIfam" id="TIGR01430">
    <property type="entry name" value="aden_deam"/>
    <property type="match status" value="1"/>
</dbReference>
<evidence type="ECO:0000256" key="3">
    <source>
        <dbReference type="ARBA" id="ARBA00022801"/>
    </source>
</evidence>